<feature type="repeat" description="WD" evidence="1">
    <location>
        <begin position="104"/>
        <end position="145"/>
    </location>
</feature>
<dbReference type="Proteomes" id="UP000274131">
    <property type="component" value="Unassembled WGS sequence"/>
</dbReference>
<dbReference type="EMBL" id="UXUI01007157">
    <property type="protein sequence ID" value="VDD85857.1"/>
    <property type="molecule type" value="Genomic_DNA"/>
</dbReference>
<dbReference type="InterPro" id="IPR049546">
    <property type="entry name" value="WDR54_beta_prop"/>
</dbReference>
<evidence type="ECO:0000256" key="1">
    <source>
        <dbReference type="PROSITE-ProRule" id="PRU00221"/>
    </source>
</evidence>
<dbReference type="AlphaFoldDB" id="A0A158Q982"/>
<dbReference type="PROSITE" id="PS50294">
    <property type="entry name" value="WD_REPEATS_REGION"/>
    <property type="match status" value="1"/>
</dbReference>
<dbReference type="Gene3D" id="2.130.10.10">
    <property type="entry name" value="YVTN repeat-like/Quinoprotein amine dehydrogenase"/>
    <property type="match status" value="1"/>
</dbReference>
<dbReference type="InterPro" id="IPR036322">
    <property type="entry name" value="WD40_repeat_dom_sf"/>
</dbReference>
<dbReference type="WBParaSite" id="EVEC_0000129201-mRNA-1">
    <property type="protein sequence ID" value="EVEC_0000129201-mRNA-1"/>
    <property type="gene ID" value="EVEC_0000129201"/>
</dbReference>
<evidence type="ECO:0000313" key="5">
    <source>
        <dbReference type="WBParaSite" id="EVEC_0000129201-mRNA-1"/>
    </source>
</evidence>
<dbReference type="PROSITE" id="PS50082">
    <property type="entry name" value="WD_REPEATS_2"/>
    <property type="match status" value="1"/>
</dbReference>
<gene>
    <name evidence="3" type="ORF">EVEC_LOCUS1000</name>
</gene>
<sequence>TSGGHIIVFDCSKPNTVTFKKVIAEHTGAVVDIAECEREKLCCSCDVSGNIVVWGKNLCSIEKKITTKLNYSCLSIYGRKVVVGTYTGKILIFCADLGNLLIDINAHIRQVNAVVVSNDCSKMLSVSEDSFLRVWHLNESAEKCTVECLHNERMENKSLVGVQFLDEAGTALAVAAYDHSKLSFYEFSDARKASVGL</sequence>
<dbReference type="SMART" id="SM00320">
    <property type="entry name" value="WD40"/>
    <property type="match status" value="2"/>
</dbReference>
<dbReference type="SUPFAM" id="SSF50978">
    <property type="entry name" value="WD40 repeat-like"/>
    <property type="match status" value="1"/>
</dbReference>
<keyword evidence="4" id="KW-1185">Reference proteome</keyword>
<dbReference type="InterPro" id="IPR001680">
    <property type="entry name" value="WD40_rpt"/>
</dbReference>
<dbReference type="Pfam" id="PF21031">
    <property type="entry name" value="WDR54"/>
    <property type="match status" value="1"/>
</dbReference>
<organism evidence="5">
    <name type="scientific">Enterobius vermicularis</name>
    <name type="common">Human pinworm</name>
    <dbReference type="NCBI Taxonomy" id="51028"/>
    <lineage>
        <taxon>Eukaryota</taxon>
        <taxon>Metazoa</taxon>
        <taxon>Ecdysozoa</taxon>
        <taxon>Nematoda</taxon>
        <taxon>Chromadorea</taxon>
        <taxon>Rhabditida</taxon>
        <taxon>Spirurina</taxon>
        <taxon>Oxyuridomorpha</taxon>
        <taxon>Oxyuroidea</taxon>
        <taxon>Oxyuridae</taxon>
        <taxon>Enterobius</taxon>
    </lineage>
</organism>
<reference evidence="3 4" key="2">
    <citation type="submission" date="2018-10" db="EMBL/GenBank/DDBJ databases">
        <authorList>
            <consortium name="Pathogen Informatics"/>
        </authorList>
    </citation>
    <scope>NUCLEOTIDE SEQUENCE [LARGE SCALE GENOMIC DNA]</scope>
</reference>
<name>A0A158Q982_ENTVE</name>
<dbReference type="STRING" id="51028.A0A158Q982"/>
<keyword evidence="1" id="KW-0853">WD repeat</keyword>
<proteinExistence type="predicted"/>
<evidence type="ECO:0000259" key="2">
    <source>
        <dbReference type="Pfam" id="PF21031"/>
    </source>
</evidence>
<dbReference type="InterPro" id="IPR015943">
    <property type="entry name" value="WD40/YVTN_repeat-like_dom_sf"/>
</dbReference>
<evidence type="ECO:0000313" key="4">
    <source>
        <dbReference type="Proteomes" id="UP000274131"/>
    </source>
</evidence>
<feature type="domain" description="WD repeat-containing protein 54 beta-propeller" evidence="2">
    <location>
        <begin position="3"/>
        <end position="182"/>
    </location>
</feature>
<dbReference type="OrthoDB" id="756370at2759"/>
<accession>A0A158Q982</accession>
<evidence type="ECO:0000313" key="3">
    <source>
        <dbReference type="EMBL" id="VDD85857.1"/>
    </source>
</evidence>
<protein>
    <submittedName>
        <fullName evidence="5">WD_REPEATS_REGION domain-containing protein</fullName>
    </submittedName>
</protein>
<reference evidence="5" key="1">
    <citation type="submission" date="2016-04" db="UniProtKB">
        <authorList>
            <consortium name="WormBaseParasite"/>
        </authorList>
    </citation>
    <scope>IDENTIFICATION</scope>
</reference>